<sequence>MEIKKFFKKFFGLKYRYRLPVIYIILILLGFATMLVPLLNECSGGIFVICAPISLAIIILLSIPGKLLVDFLSFIVPESYYSWATHSKNLFWVVLISYAATLILLFFVGLLVDKVRQIKSSK</sequence>
<evidence type="ECO:0000313" key="3">
    <source>
        <dbReference type="Proteomes" id="UP000176725"/>
    </source>
</evidence>
<dbReference type="EMBL" id="MGHH01000008">
    <property type="protein sequence ID" value="OGM64635.1"/>
    <property type="molecule type" value="Genomic_DNA"/>
</dbReference>
<dbReference type="Proteomes" id="UP000176725">
    <property type="component" value="Unassembled WGS sequence"/>
</dbReference>
<feature type="transmembrane region" description="Helical" evidence="1">
    <location>
        <begin position="21"/>
        <end position="39"/>
    </location>
</feature>
<keyword evidence="1" id="KW-0812">Transmembrane</keyword>
<proteinExistence type="predicted"/>
<dbReference type="STRING" id="1802521.A2893_06435"/>
<comment type="caution">
    <text evidence="2">The sequence shown here is derived from an EMBL/GenBank/DDBJ whole genome shotgun (WGS) entry which is preliminary data.</text>
</comment>
<dbReference type="AlphaFoldDB" id="A0A1F8BMS5"/>
<keyword evidence="1" id="KW-0472">Membrane</keyword>
<feature type="transmembrane region" description="Helical" evidence="1">
    <location>
        <begin position="90"/>
        <end position="112"/>
    </location>
</feature>
<evidence type="ECO:0000256" key="1">
    <source>
        <dbReference type="SAM" id="Phobius"/>
    </source>
</evidence>
<keyword evidence="1" id="KW-1133">Transmembrane helix</keyword>
<feature type="transmembrane region" description="Helical" evidence="1">
    <location>
        <begin position="45"/>
        <end position="62"/>
    </location>
</feature>
<reference evidence="2 3" key="1">
    <citation type="journal article" date="2016" name="Nat. Commun.">
        <title>Thousands of microbial genomes shed light on interconnected biogeochemical processes in an aquifer system.</title>
        <authorList>
            <person name="Anantharaman K."/>
            <person name="Brown C.T."/>
            <person name="Hug L.A."/>
            <person name="Sharon I."/>
            <person name="Castelle C.J."/>
            <person name="Probst A.J."/>
            <person name="Thomas B.C."/>
            <person name="Singh A."/>
            <person name="Wilkins M.J."/>
            <person name="Karaoz U."/>
            <person name="Brodie E.L."/>
            <person name="Williams K.H."/>
            <person name="Hubbard S.S."/>
            <person name="Banfield J.F."/>
        </authorList>
    </citation>
    <scope>NUCLEOTIDE SEQUENCE [LARGE SCALE GENOMIC DNA]</scope>
</reference>
<name>A0A1F8BMS5_9BACT</name>
<accession>A0A1F8BMS5</accession>
<gene>
    <name evidence="2" type="ORF">A2893_06435</name>
</gene>
<evidence type="ECO:0000313" key="2">
    <source>
        <dbReference type="EMBL" id="OGM64635.1"/>
    </source>
</evidence>
<protein>
    <submittedName>
        <fullName evidence="2">Uncharacterized protein</fullName>
    </submittedName>
</protein>
<organism evidence="2 3">
    <name type="scientific">Candidatus Woesebacteria bacterium RIFCSPLOWO2_01_FULL_39_25</name>
    <dbReference type="NCBI Taxonomy" id="1802521"/>
    <lineage>
        <taxon>Bacteria</taxon>
        <taxon>Candidatus Woeseibacteriota</taxon>
    </lineage>
</organism>